<feature type="compositionally biased region" description="Low complexity" evidence="1">
    <location>
        <begin position="69"/>
        <end position="80"/>
    </location>
</feature>
<feature type="compositionally biased region" description="Basic and acidic residues" evidence="1">
    <location>
        <begin position="1"/>
        <end position="15"/>
    </location>
</feature>
<reference evidence="2 3" key="1">
    <citation type="journal article" date="2018" name="Evol. Lett.">
        <title>Horizontal gene cluster transfer increased hallucinogenic mushroom diversity.</title>
        <authorList>
            <person name="Reynolds H.T."/>
            <person name="Vijayakumar V."/>
            <person name="Gluck-Thaler E."/>
            <person name="Korotkin H.B."/>
            <person name="Matheny P.B."/>
            <person name="Slot J.C."/>
        </authorList>
    </citation>
    <scope>NUCLEOTIDE SEQUENCE [LARGE SCALE GENOMIC DNA]</scope>
    <source>
        <strain evidence="2 3">SRW20</strain>
    </source>
</reference>
<dbReference type="AlphaFoldDB" id="A0A409VI13"/>
<feature type="region of interest" description="Disordered" evidence="1">
    <location>
        <begin position="1"/>
        <end position="25"/>
    </location>
</feature>
<sequence>MKIEWASHFHPDGRRRTPPPSTMHGWLAKMRGTLIGNEDLRSKGMREMKAAKAERKRQAAKKKQYSAHSGGSLFSFLGLGKAKKPSPQSQKLQSRRRPGGGSTRPSYQSSRSLGSRPARPPLRPSGTSAKSSHRSHRQGSSRSQPHSYSSARPRHSSRR</sequence>
<comment type="caution">
    <text evidence="2">The sequence shown here is derived from an EMBL/GenBank/DDBJ whole genome shotgun (WGS) entry which is preliminary data.</text>
</comment>
<evidence type="ECO:0000256" key="1">
    <source>
        <dbReference type="SAM" id="MobiDB-lite"/>
    </source>
</evidence>
<dbReference type="EMBL" id="NHYE01005642">
    <property type="protein sequence ID" value="PPQ65932.1"/>
    <property type="molecule type" value="Genomic_DNA"/>
</dbReference>
<evidence type="ECO:0000313" key="2">
    <source>
        <dbReference type="EMBL" id="PPQ65932.1"/>
    </source>
</evidence>
<gene>
    <name evidence="2" type="ORF">CVT26_010694</name>
</gene>
<feature type="compositionally biased region" description="Basic and acidic residues" evidence="1">
    <location>
        <begin position="41"/>
        <end position="57"/>
    </location>
</feature>
<protein>
    <submittedName>
        <fullName evidence="2">Uncharacterized protein</fullName>
    </submittedName>
</protein>
<keyword evidence="3" id="KW-1185">Reference proteome</keyword>
<organism evidence="2 3">
    <name type="scientific">Gymnopilus dilepis</name>
    <dbReference type="NCBI Taxonomy" id="231916"/>
    <lineage>
        <taxon>Eukaryota</taxon>
        <taxon>Fungi</taxon>
        <taxon>Dikarya</taxon>
        <taxon>Basidiomycota</taxon>
        <taxon>Agaricomycotina</taxon>
        <taxon>Agaricomycetes</taxon>
        <taxon>Agaricomycetidae</taxon>
        <taxon>Agaricales</taxon>
        <taxon>Agaricineae</taxon>
        <taxon>Hymenogastraceae</taxon>
        <taxon>Gymnopilus</taxon>
    </lineage>
</organism>
<dbReference type="InParanoid" id="A0A409VI13"/>
<name>A0A409VI13_9AGAR</name>
<dbReference type="OrthoDB" id="3256715at2759"/>
<proteinExistence type="predicted"/>
<dbReference type="Proteomes" id="UP000284706">
    <property type="component" value="Unassembled WGS sequence"/>
</dbReference>
<evidence type="ECO:0000313" key="3">
    <source>
        <dbReference type="Proteomes" id="UP000284706"/>
    </source>
</evidence>
<feature type="region of interest" description="Disordered" evidence="1">
    <location>
        <begin position="41"/>
        <end position="159"/>
    </location>
</feature>
<accession>A0A409VI13</accession>